<dbReference type="RefSeq" id="WP_119516887.1">
    <property type="nucleotide sequence ID" value="NZ_NQYH01000016.1"/>
</dbReference>
<protein>
    <submittedName>
        <fullName evidence="1">Thiamine biosynthesis protein ThiS</fullName>
    </submittedName>
</protein>
<dbReference type="Proteomes" id="UP000266206">
    <property type="component" value="Unassembled WGS sequence"/>
</dbReference>
<dbReference type="InterPro" id="IPR003749">
    <property type="entry name" value="ThiS/MoaD-like"/>
</dbReference>
<dbReference type="CDD" id="cd00565">
    <property type="entry name" value="Ubl_ThiS"/>
    <property type="match status" value="1"/>
</dbReference>
<comment type="caution">
    <text evidence="1">The sequence shown here is derived from an EMBL/GenBank/DDBJ whole genome shotgun (WGS) entry which is preliminary data.</text>
</comment>
<evidence type="ECO:0000313" key="1">
    <source>
        <dbReference type="EMBL" id="RIY39391.1"/>
    </source>
</evidence>
<reference evidence="1 2" key="1">
    <citation type="submission" date="2017-08" db="EMBL/GenBank/DDBJ databases">
        <title>Pusillimonas indicus sp. nov., a member of the family Alcaligenaceae isolated from surface seawater.</title>
        <authorList>
            <person name="Li J."/>
        </authorList>
    </citation>
    <scope>NUCLEOTIDE SEQUENCE [LARGE SCALE GENOMIC DNA]</scope>
    <source>
        <strain evidence="1 2">L52-1-41</strain>
    </source>
</reference>
<dbReference type="PANTHER" id="PTHR34472:SF1">
    <property type="entry name" value="SULFUR CARRIER PROTEIN THIS"/>
    <property type="match status" value="1"/>
</dbReference>
<dbReference type="InterPro" id="IPR010035">
    <property type="entry name" value="Thi_S"/>
</dbReference>
<sequence length="66" mass="7102">MKITLNGEPTPLNNVQTVADLIRHMGWEGKRIAVERNGEIVPKSRHAQEALADGDEIEIVVAVGGG</sequence>
<dbReference type="InterPro" id="IPR012675">
    <property type="entry name" value="Beta-grasp_dom_sf"/>
</dbReference>
<dbReference type="Gene3D" id="3.10.20.30">
    <property type="match status" value="1"/>
</dbReference>
<dbReference type="OrthoDB" id="9800283at2"/>
<dbReference type="Pfam" id="PF02597">
    <property type="entry name" value="ThiS"/>
    <property type="match status" value="1"/>
</dbReference>
<accession>A0A3A1YPB6</accession>
<dbReference type="AlphaFoldDB" id="A0A3A1YPB6"/>
<dbReference type="EMBL" id="NQYH01000016">
    <property type="protein sequence ID" value="RIY39391.1"/>
    <property type="molecule type" value="Genomic_DNA"/>
</dbReference>
<dbReference type="SUPFAM" id="SSF54285">
    <property type="entry name" value="MoaD/ThiS"/>
    <property type="match status" value="1"/>
</dbReference>
<name>A0A3A1YPB6_9BURK</name>
<gene>
    <name evidence="1" type="primary">thiS</name>
    <name evidence="1" type="ORF">CJP73_14175</name>
</gene>
<dbReference type="NCBIfam" id="TIGR01683">
    <property type="entry name" value="thiS"/>
    <property type="match status" value="1"/>
</dbReference>
<dbReference type="InterPro" id="IPR016155">
    <property type="entry name" value="Mopterin_synth/thiamin_S_b"/>
</dbReference>
<dbReference type="PANTHER" id="PTHR34472">
    <property type="entry name" value="SULFUR CARRIER PROTEIN THIS"/>
    <property type="match status" value="1"/>
</dbReference>
<proteinExistence type="predicted"/>
<evidence type="ECO:0000313" key="2">
    <source>
        <dbReference type="Proteomes" id="UP000266206"/>
    </source>
</evidence>
<organism evidence="1 2">
    <name type="scientific">Neopusillimonas maritima</name>
    <dbReference type="NCBI Taxonomy" id="2026239"/>
    <lineage>
        <taxon>Bacteria</taxon>
        <taxon>Pseudomonadati</taxon>
        <taxon>Pseudomonadota</taxon>
        <taxon>Betaproteobacteria</taxon>
        <taxon>Burkholderiales</taxon>
        <taxon>Alcaligenaceae</taxon>
        <taxon>Neopusillimonas</taxon>
    </lineage>
</organism>